<accession>A0ABR3EVD1</accession>
<keyword evidence="3" id="KW-1185">Reference proteome</keyword>
<feature type="region of interest" description="Disordered" evidence="1">
    <location>
        <begin position="1"/>
        <end position="32"/>
    </location>
</feature>
<reference evidence="2 3" key="1">
    <citation type="submission" date="2024-02" db="EMBL/GenBank/DDBJ databases">
        <title>A draft genome for the cacao thread blight pathogen Marasmius crinis-equi.</title>
        <authorList>
            <person name="Cohen S.P."/>
            <person name="Baruah I.K."/>
            <person name="Amoako-Attah I."/>
            <person name="Bukari Y."/>
            <person name="Meinhardt L.W."/>
            <person name="Bailey B.A."/>
        </authorList>
    </citation>
    <scope>NUCLEOTIDE SEQUENCE [LARGE SCALE GENOMIC DNA]</scope>
    <source>
        <strain evidence="2 3">GH-76</strain>
    </source>
</reference>
<protein>
    <submittedName>
        <fullName evidence="2">Uncharacterized protein</fullName>
    </submittedName>
</protein>
<dbReference type="EMBL" id="JBAHYK010001746">
    <property type="protein sequence ID" value="KAL0566869.1"/>
    <property type="molecule type" value="Genomic_DNA"/>
</dbReference>
<proteinExistence type="predicted"/>
<evidence type="ECO:0000313" key="3">
    <source>
        <dbReference type="Proteomes" id="UP001465976"/>
    </source>
</evidence>
<gene>
    <name evidence="2" type="ORF">V5O48_015134</name>
</gene>
<organism evidence="2 3">
    <name type="scientific">Marasmius crinis-equi</name>
    <dbReference type="NCBI Taxonomy" id="585013"/>
    <lineage>
        <taxon>Eukaryota</taxon>
        <taxon>Fungi</taxon>
        <taxon>Dikarya</taxon>
        <taxon>Basidiomycota</taxon>
        <taxon>Agaricomycotina</taxon>
        <taxon>Agaricomycetes</taxon>
        <taxon>Agaricomycetidae</taxon>
        <taxon>Agaricales</taxon>
        <taxon>Marasmiineae</taxon>
        <taxon>Marasmiaceae</taxon>
        <taxon>Marasmius</taxon>
    </lineage>
</organism>
<evidence type="ECO:0000256" key="1">
    <source>
        <dbReference type="SAM" id="MobiDB-lite"/>
    </source>
</evidence>
<name>A0ABR3EVD1_9AGAR</name>
<feature type="compositionally biased region" description="Basic residues" evidence="1">
    <location>
        <begin position="1"/>
        <end position="15"/>
    </location>
</feature>
<dbReference type="Proteomes" id="UP001465976">
    <property type="component" value="Unassembled WGS sequence"/>
</dbReference>
<comment type="caution">
    <text evidence="2">The sequence shown here is derived from an EMBL/GenBank/DDBJ whole genome shotgun (WGS) entry which is preliminary data.</text>
</comment>
<evidence type="ECO:0000313" key="2">
    <source>
        <dbReference type="EMBL" id="KAL0566869.1"/>
    </source>
</evidence>
<sequence>MPKAPRTPRKTKSRTPKSSLSPESPSKKKSELKADWNEWVEGHIWQPEQGTVFRFPSDTTTVTKTDAVKLDNVKPKLPPRDLDVLKHETRFNKAGRIMYLYSKEEVRDLIRRRADMCGYEVPTPPTIATIGFLNGPAEVIEPHIDHSYVRVESDPVDIIWEGQHVWSGWHILFEDACILYNVEADVLEDLAVECRWLDIKTVAMRAVKAHGGVIAHNESIAQKRRAAVKALVDNYEITQCYRGPLEHFSKSLRDRFKKLYGGEDYGYDGAPTWTPEEKARTVQQYYPIGPAFDTDYGTGLHFEENGRPLERHEYDWEAANPMHGR</sequence>